<gene>
    <name evidence="12" type="ORF">C6C11_03380</name>
    <name evidence="11" type="ORF">JAJ28_003836</name>
    <name evidence="13" type="ORF">PY771_07375</name>
</gene>
<evidence type="ECO:0000256" key="1">
    <source>
        <dbReference type="ARBA" id="ARBA00004651"/>
    </source>
</evidence>
<evidence type="ECO:0000313" key="12">
    <source>
        <dbReference type="EMBL" id="RCF52541.1"/>
    </source>
</evidence>
<evidence type="ECO:0000256" key="2">
    <source>
        <dbReference type="ARBA" id="ARBA00022475"/>
    </source>
</evidence>
<dbReference type="Pfam" id="PF01618">
    <property type="entry name" value="MotA_ExbB"/>
    <property type="match status" value="1"/>
</dbReference>
<feature type="transmembrane region" description="Helical" evidence="8">
    <location>
        <begin position="175"/>
        <end position="197"/>
    </location>
</feature>
<reference evidence="14" key="3">
    <citation type="submission" date="2018-02" db="EMBL/GenBank/DDBJ databases">
        <title>Phenotypic characterization and whole genome analysis of multidrug-resistant, extended-spectrum beta-lactamase-producing bacteria isolated from dogs in Germany.</title>
        <authorList>
            <person name="Williamson C."/>
        </authorList>
    </citation>
    <scope>NUCLEOTIDE SEQUENCE [LARGE SCALE GENOMIC DNA]</scope>
    <source>
        <strain evidence="14">AFG_SD03_1510_Ahy_093</strain>
    </source>
</reference>
<feature type="domain" description="MotA/TolQ/ExbB proton channel" evidence="9">
    <location>
        <begin position="98"/>
        <end position="216"/>
    </location>
</feature>
<dbReference type="GO" id="GO:0006935">
    <property type="term" value="P:chemotaxis"/>
    <property type="evidence" value="ECO:0007669"/>
    <property type="project" value="InterPro"/>
</dbReference>
<keyword evidence="3 8" id="KW-0812">Transmembrane</keyword>
<keyword evidence="11" id="KW-0969">Cilium</keyword>
<dbReference type="RefSeq" id="WP_011705668.1">
    <property type="nucleotide sequence ID" value="NZ_AP022206.1"/>
</dbReference>
<sequence length="252" mass="27281">MSLIGLVLALIAILGGNMIEGGHPSALLDLPAFLIVIGGTIGAALTQFPFSVVGSTLKRFKWLLAPLKLDMQQQAELLENLAGNARRSGMLALEGMIDEIKDPFLQKGVQMMVDGYEKTKIHEVLENEIEFEQEDLEQTVKFYEAMGGYCPTMGIVGAVFGLIHAMGLLDAPDKLGGAIAVAFIATIYGVSAANLIFLPFGNRYKGFAHQIRHYKEMTLTGILCIVDGESQQRLQVTLEPYLGGHGGKKEKG</sequence>
<dbReference type="AlphaFoldDB" id="A0A0F6KBP3"/>
<dbReference type="PANTHER" id="PTHR30433">
    <property type="entry name" value="CHEMOTAXIS PROTEIN MOTA"/>
    <property type="match status" value="1"/>
</dbReference>
<evidence type="ECO:0000259" key="9">
    <source>
        <dbReference type="Pfam" id="PF01618"/>
    </source>
</evidence>
<name>A0A0F6KBP3_AERHY</name>
<dbReference type="eggNOG" id="COG1291">
    <property type="taxonomic scope" value="Bacteria"/>
</dbReference>
<evidence type="ECO:0000256" key="8">
    <source>
        <dbReference type="SAM" id="Phobius"/>
    </source>
</evidence>
<dbReference type="Proteomes" id="UP000859505">
    <property type="component" value="Unassembled WGS sequence"/>
</dbReference>
<evidence type="ECO:0000313" key="13">
    <source>
        <dbReference type="EMBL" id="WEE28132.1"/>
    </source>
</evidence>
<dbReference type="KEGG" id="ahh:RY45_09715"/>
<dbReference type="KEGG" id="ahi:VU14_13630"/>
<evidence type="ECO:0000256" key="5">
    <source>
        <dbReference type="ARBA" id="ARBA00022989"/>
    </source>
</evidence>
<evidence type="ECO:0000256" key="7">
    <source>
        <dbReference type="RuleBase" id="RU004057"/>
    </source>
</evidence>
<dbReference type="InterPro" id="IPR002898">
    <property type="entry name" value="MotA_ExbB_proton_chnl"/>
</dbReference>
<keyword evidence="6 8" id="KW-0472">Membrane</keyword>
<dbReference type="Proteomes" id="UP000253075">
    <property type="component" value="Unassembled WGS sequence"/>
</dbReference>
<evidence type="ECO:0000256" key="3">
    <source>
        <dbReference type="ARBA" id="ARBA00022692"/>
    </source>
</evidence>
<keyword evidence="2" id="KW-1003">Cell membrane</keyword>
<dbReference type="EMBL" id="PUTQ01000003">
    <property type="protein sequence ID" value="RCF52541.1"/>
    <property type="molecule type" value="Genomic_DNA"/>
</dbReference>
<dbReference type="Proteomes" id="UP001214666">
    <property type="component" value="Chromosome"/>
</dbReference>
<reference evidence="12 14" key="2">
    <citation type="journal article" date="2018" name="PLoS ONE">
        <title>Phenotypic characterization and whole genome analysis of extended-spectrum beta-lactamase-producing bacteria isolated from dogs in Germany.</title>
        <authorList>
            <person name="Boehmer T."/>
            <person name="Vogler A.J."/>
            <person name="Thomas A."/>
            <person name="Sauer S."/>
            <person name="Hergenroether M."/>
            <person name="Straubinger R.K."/>
            <person name="Birdsell D."/>
            <person name="Keim P."/>
            <person name="Sahl J.W."/>
            <person name="Williamson C.H."/>
            <person name="Riehm J.M."/>
        </authorList>
    </citation>
    <scope>NUCLEOTIDE SEQUENCE [LARGE SCALE GENOMIC DNA]</scope>
    <source>
        <strain evidence="12 14">AFG_SD03_1510_Ahy_093</strain>
    </source>
</reference>
<comment type="subcellular location">
    <subcellularLocation>
        <location evidence="1">Cell membrane</location>
        <topology evidence="1">Multi-pass membrane protein</topology>
    </subcellularLocation>
    <subcellularLocation>
        <location evidence="7">Membrane</location>
        <topology evidence="7">Multi-pass membrane protein</topology>
    </subcellularLocation>
</comment>
<dbReference type="GO" id="GO:0015031">
    <property type="term" value="P:protein transport"/>
    <property type="evidence" value="ECO:0007669"/>
    <property type="project" value="UniProtKB-KW"/>
</dbReference>
<feature type="transmembrane region" description="Helical" evidence="8">
    <location>
        <begin position="148"/>
        <end position="169"/>
    </location>
</feature>
<dbReference type="GeneID" id="4486802"/>
<dbReference type="NCBIfam" id="NF006583">
    <property type="entry name" value="PRK09109.1"/>
    <property type="match status" value="1"/>
</dbReference>
<evidence type="ECO:0000256" key="6">
    <source>
        <dbReference type="ARBA" id="ARBA00023136"/>
    </source>
</evidence>
<evidence type="ECO:0000313" key="15">
    <source>
        <dbReference type="Proteomes" id="UP000859505"/>
    </source>
</evidence>
<dbReference type="GO" id="GO:0005886">
    <property type="term" value="C:plasma membrane"/>
    <property type="evidence" value="ECO:0007669"/>
    <property type="project" value="UniProtKB-SubCell"/>
</dbReference>
<keyword evidence="11" id="KW-0966">Cell projection</keyword>
<organism evidence="11 15">
    <name type="scientific">Aeromonas hydrophila</name>
    <dbReference type="NCBI Taxonomy" id="644"/>
    <lineage>
        <taxon>Bacteria</taxon>
        <taxon>Pseudomonadati</taxon>
        <taxon>Pseudomonadota</taxon>
        <taxon>Gammaproteobacteria</taxon>
        <taxon>Aeromonadales</taxon>
        <taxon>Aeromonadaceae</taxon>
        <taxon>Aeromonas</taxon>
    </lineage>
</organism>
<reference evidence="11" key="1">
    <citation type="journal article" date="2018" name="Genome Biol.">
        <title>SKESA: strategic k-mer extension for scrupulous assemblies.</title>
        <authorList>
            <person name="Souvorov A."/>
            <person name="Agarwala R."/>
            <person name="Lipman D.J."/>
        </authorList>
    </citation>
    <scope>NUCLEOTIDE SEQUENCE</scope>
    <source>
        <strain evidence="11">OLC2673_Aeromonas</strain>
    </source>
</reference>
<reference evidence="12" key="4">
    <citation type="submission" date="2018-02" db="EMBL/GenBank/DDBJ databases">
        <authorList>
            <person name="Williamson C."/>
        </authorList>
    </citation>
    <scope>NUCLEOTIDE SEQUENCE</scope>
    <source>
        <strain evidence="12">AFG_SD03_1510_Ahy_093</strain>
    </source>
</reference>
<protein>
    <submittedName>
        <fullName evidence="11">Flagellar motor protein</fullName>
    </submittedName>
</protein>
<evidence type="ECO:0000256" key="4">
    <source>
        <dbReference type="ARBA" id="ARBA00022779"/>
    </source>
</evidence>
<dbReference type="Pfam" id="PF20560">
    <property type="entry name" value="MotA_N"/>
    <property type="match status" value="1"/>
</dbReference>
<keyword evidence="4" id="KW-0283">Flagellar rotation</keyword>
<dbReference type="GO" id="GO:0071978">
    <property type="term" value="P:bacterial-type flagellum-dependent swarming motility"/>
    <property type="evidence" value="ECO:0007669"/>
    <property type="project" value="InterPro"/>
</dbReference>
<evidence type="ECO:0000313" key="11">
    <source>
        <dbReference type="EMBL" id="HAT6346045.1"/>
    </source>
</evidence>
<keyword evidence="7" id="KW-0653">Protein transport</keyword>
<evidence type="ECO:0000259" key="10">
    <source>
        <dbReference type="Pfam" id="PF20560"/>
    </source>
</evidence>
<feature type="domain" description="Motility protein A N-terminal" evidence="10">
    <location>
        <begin position="3"/>
        <end position="81"/>
    </location>
</feature>
<dbReference type="SMR" id="A0A0F6KBP3"/>
<dbReference type="EMBL" id="CP118942">
    <property type="protein sequence ID" value="WEE28132.1"/>
    <property type="molecule type" value="Genomic_DNA"/>
</dbReference>
<dbReference type="OMA" id="CPTMGIV"/>
<accession>A0A0F6KBP3</accession>
<feature type="transmembrane region" description="Helical" evidence="8">
    <location>
        <begin position="31"/>
        <end position="53"/>
    </location>
</feature>
<proteinExistence type="inferred from homology"/>
<reference evidence="11" key="5">
    <citation type="submission" date="2020-01" db="EMBL/GenBank/DDBJ databases">
        <authorList>
            <consortium name="NCBI Pathogen Detection Project"/>
        </authorList>
    </citation>
    <scope>NUCLEOTIDE SEQUENCE</scope>
    <source>
        <strain evidence="11">OLC2673_Aeromonas</strain>
    </source>
</reference>
<keyword evidence="7" id="KW-0813">Transport</keyword>
<evidence type="ECO:0000313" key="14">
    <source>
        <dbReference type="Proteomes" id="UP000253075"/>
    </source>
</evidence>
<keyword evidence="5 8" id="KW-1133">Transmembrane helix</keyword>
<dbReference type="KEGG" id="aaj:BOQ57_08740"/>
<dbReference type="InterPro" id="IPR047055">
    <property type="entry name" value="MotA-like"/>
</dbReference>
<comment type="similarity">
    <text evidence="7">Belongs to the exbB/tolQ family.</text>
</comment>
<keyword evidence="11" id="KW-0282">Flagellum</keyword>
<reference evidence="13" key="6">
    <citation type="submission" date="2023-02" db="EMBL/GenBank/DDBJ databases">
        <title>The sequence of Aeromonas hydrophila K533.</title>
        <authorList>
            <person name="Luo X."/>
        </authorList>
    </citation>
    <scope>NUCLEOTIDE SEQUENCE</scope>
    <source>
        <strain evidence="13">K533</strain>
    </source>
</reference>
<dbReference type="PANTHER" id="PTHR30433:SF3">
    <property type="entry name" value="MOTILITY PROTEIN A"/>
    <property type="match status" value="1"/>
</dbReference>
<dbReference type="InterPro" id="IPR046786">
    <property type="entry name" value="MotA_N"/>
</dbReference>
<dbReference type="EMBL" id="DACTUL010000040">
    <property type="protein sequence ID" value="HAT6346045.1"/>
    <property type="molecule type" value="Genomic_DNA"/>
</dbReference>